<dbReference type="STRING" id="45056.Lade_0885"/>
<feature type="transmembrane region" description="Helical" evidence="1">
    <location>
        <begin position="104"/>
        <end position="127"/>
    </location>
</feature>
<dbReference type="OrthoDB" id="5653961at2"/>
<keyword evidence="3" id="KW-1185">Reference proteome</keyword>
<keyword evidence="1" id="KW-0472">Membrane</keyword>
<dbReference type="EMBL" id="LNKA01000001">
    <property type="protein sequence ID" value="KTC66227.1"/>
    <property type="molecule type" value="Genomic_DNA"/>
</dbReference>
<accession>A0A0W0R570</accession>
<evidence type="ECO:0000313" key="3">
    <source>
        <dbReference type="Proteomes" id="UP000054859"/>
    </source>
</evidence>
<dbReference type="AlphaFoldDB" id="A0A0W0R570"/>
<proteinExistence type="predicted"/>
<sequence length="162" mass="17841">MLSIIKKQWDDIDEHKLDSYVTYGLMKKDYWDDPKPRPGFFAPYRSFSDFRKQLKAPIQMPLLNIAVGLMTLVGAISDAASALLDLATLDFSQFKKNSGNFALGLLNTFLIAANAIIDTIIVTLGLLTRTLATGGKFIKDVGTGIASCFSSSEEEAFGMEFK</sequence>
<keyword evidence="1" id="KW-0812">Transmembrane</keyword>
<reference evidence="2 3" key="1">
    <citation type="submission" date="2015-11" db="EMBL/GenBank/DDBJ databases">
        <title>Identification of large and diverse effector repertoires of 38 Legionella species.</title>
        <authorList>
            <person name="Burstein D."/>
            <person name="Amaro F."/>
            <person name="Zusman T."/>
            <person name="Lifshitz Z."/>
            <person name="Cohen O."/>
            <person name="Gilbert J.A."/>
            <person name="Pupko T."/>
            <person name="Shuman H.A."/>
            <person name="Segal G."/>
        </authorList>
    </citation>
    <scope>NUCLEOTIDE SEQUENCE [LARGE SCALE GENOMIC DNA]</scope>
    <source>
        <strain evidence="2 3">1762-AUS-E</strain>
    </source>
</reference>
<evidence type="ECO:0000313" key="2">
    <source>
        <dbReference type="EMBL" id="KTC66227.1"/>
    </source>
</evidence>
<evidence type="ECO:0000256" key="1">
    <source>
        <dbReference type="SAM" id="Phobius"/>
    </source>
</evidence>
<protein>
    <submittedName>
        <fullName evidence="2">Uncharacterized protein</fullName>
    </submittedName>
</protein>
<dbReference type="Proteomes" id="UP000054859">
    <property type="component" value="Unassembled WGS sequence"/>
</dbReference>
<comment type="caution">
    <text evidence="2">The sequence shown here is derived from an EMBL/GenBank/DDBJ whole genome shotgun (WGS) entry which is preliminary data.</text>
</comment>
<dbReference type="RefSeq" id="WP_058461920.1">
    <property type="nucleotide sequence ID" value="NZ_CAAAHS010000005.1"/>
</dbReference>
<dbReference type="PATRIC" id="fig|45056.6.peg.915"/>
<organism evidence="2 3">
    <name type="scientific">Legionella adelaidensis</name>
    <dbReference type="NCBI Taxonomy" id="45056"/>
    <lineage>
        <taxon>Bacteria</taxon>
        <taxon>Pseudomonadati</taxon>
        <taxon>Pseudomonadota</taxon>
        <taxon>Gammaproteobacteria</taxon>
        <taxon>Legionellales</taxon>
        <taxon>Legionellaceae</taxon>
        <taxon>Legionella</taxon>
    </lineage>
</organism>
<gene>
    <name evidence="2" type="ORF">Lade_0885</name>
</gene>
<feature type="transmembrane region" description="Helical" evidence="1">
    <location>
        <begin position="62"/>
        <end position="84"/>
    </location>
</feature>
<keyword evidence="1" id="KW-1133">Transmembrane helix</keyword>
<name>A0A0W0R570_9GAMM</name>